<dbReference type="InterPro" id="IPR052039">
    <property type="entry name" value="Caspase-related_regulators"/>
</dbReference>
<dbReference type="InterPro" id="IPR029030">
    <property type="entry name" value="Caspase-like_dom_sf"/>
</dbReference>
<dbReference type="InterPro" id="IPR001309">
    <property type="entry name" value="Pept_C14_p20"/>
</dbReference>
<dbReference type="PROSITE" id="PS50208">
    <property type="entry name" value="CASPASE_P20"/>
    <property type="match status" value="1"/>
</dbReference>
<name>A0ABT2ZRV1_9RHOB</name>
<dbReference type="PANTHER" id="PTHR22576:SF37">
    <property type="entry name" value="MUCOSA-ASSOCIATED LYMPHOID TISSUE LYMPHOMA TRANSLOCATION PROTEIN 1"/>
    <property type="match status" value="1"/>
</dbReference>
<dbReference type="InterPro" id="IPR011600">
    <property type="entry name" value="Pept_C14_caspase"/>
</dbReference>
<evidence type="ECO:0000313" key="2">
    <source>
        <dbReference type="EMBL" id="MCV2873885.1"/>
    </source>
</evidence>
<evidence type="ECO:0000259" key="1">
    <source>
        <dbReference type="PROSITE" id="PS50208"/>
    </source>
</evidence>
<dbReference type="InterPro" id="IPR006597">
    <property type="entry name" value="Sel1-like"/>
</dbReference>
<proteinExistence type="predicted"/>
<protein>
    <submittedName>
        <fullName evidence="2">Caspase family protein</fullName>
    </submittedName>
</protein>
<keyword evidence="3" id="KW-1185">Reference proteome</keyword>
<dbReference type="Pfam" id="PF08238">
    <property type="entry name" value="Sel1"/>
    <property type="match status" value="3"/>
</dbReference>
<reference evidence="2 3" key="1">
    <citation type="submission" date="2022-10" db="EMBL/GenBank/DDBJ databases">
        <title>Defluviimonas sp. nov., isolated from ocean surface sediments.</title>
        <authorList>
            <person name="He W."/>
            <person name="Wang L."/>
            <person name="Zhang D.-F."/>
        </authorList>
    </citation>
    <scope>NUCLEOTIDE SEQUENCE [LARGE SCALE GENOMIC DNA]</scope>
    <source>
        <strain evidence="2 3">WL0050</strain>
    </source>
</reference>
<dbReference type="SUPFAM" id="SSF52129">
    <property type="entry name" value="Caspase-like"/>
    <property type="match status" value="1"/>
</dbReference>
<dbReference type="InterPro" id="IPR011990">
    <property type="entry name" value="TPR-like_helical_dom_sf"/>
</dbReference>
<dbReference type="Pfam" id="PF00656">
    <property type="entry name" value="Peptidase_C14"/>
    <property type="match status" value="1"/>
</dbReference>
<dbReference type="SUPFAM" id="SSF81901">
    <property type="entry name" value="HCP-like"/>
    <property type="match status" value="1"/>
</dbReference>
<evidence type="ECO:0000313" key="3">
    <source>
        <dbReference type="Proteomes" id="UP001652564"/>
    </source>
</evidence>
<comment type="caution">
    <text evidence="2">The sequence shown here is derived from an EMBL/GenBank/DDBJ whole genome shotgun (WGS) entry which is preliminary data.</text>
</comment>
<dbReference type="SMART" id="SM00671">
    <property type="entry name" value="SEL1"/>
    <property type="match status" value="3"/>
</dbReference>
<dbReference type="EMBL" id="JAOWKZ010000004">
    <property type="protein sequence ID" value="MCV2873885.1"/>
    <property type="molecule type" value="Genomic_DNA"/>
</dbReference>
<dbReference type="PANTHER" id="PTHR22576">
    <property type="entry name" value="MUCOSA ASSOCIATED LYMPHOID TISSUE LYMPHOMA TRANSLOCATION PROTEIN 1/PARACASPASE"/>
    <property type="match status" value="1"/>
</dbReference>
<dbReference type="Proteomes" id="UP001652564">
    <property type="component" value="Unassembled WGS sequence"/>
</dbReference>
<sequence>MATDYKPEPAASRGPLPTFATWCGSGVAAIVALASATPATAQSDQTYATLERPAEVLGMPGLSIDLTTPATRRYALVIGNGAYRHAPSLANAVADARLVAAVLKQSGYIVQEYEDLDRRGFEAALRRMITDTGKGSEIVIYYAGHGVQIGNSNRLIPVDAEIDSIYDLPFETVSLSSLLSIAGARSRSLVVILDSCRDNPFPDRGAIVGLDAIPQELRTGFAAQDSPVNSLIVFSTSPGAVALDGRGANSPFTEALYQAAIAAPDAPLDSLLKDVRRRVYSVTGGRQVPWESSSLIETVSFDSDPSVPGFQNALTTDAASVAESAGVPLALSLPLDRKVRVGTALRETATQPMDAVTVTRPPQYGRLELTSGETTRGLLPLTQMTEGVENLVYSNSQPELSALAMTAPAITDEFTVASEGKAQTVQLTLNVDPCDYQAGDHLDPEGVGVARYPNEIDVDAALTACKDAVARKPENGRFHYQLGRVHLALLDLDAAEAEFTLARDHGHTRAWHALGMLVIAREQITAGAARTRAPEEALALLAMGVDQGDPYAYHSLGQQLLELADDPTLKRQGFDLLSRSLEVGHTFSMNTLGYYFLQEGTDHYEPERGLRYVQESAARGDIYGYDNMGWVMLNGAGGVARDPKAALDWLRKASEGGHPRAPTSIGRMYFNGDLGVPDFAEAVKWYDEGLSRGDAWGGANGAWVIAQHTPEGLTLGDAAARAAKAIVLRDAEAAASARQLIDKLPLNALDMGAQVMMRELGADIVPDGAFGPASEAALATLGETFTKTFPADRKERLNELARLYWVANPFPVTVF</sequence>
<gene>
    <name evidence="2" type="ORF">OEZ71_16430</name>
</gene>
<feature type="domain" description="Caspase family p20" evidence="1">
    <location>
        <begin position="71"/>
        <end position="148"/>
    </location>
</feature>
<dbReference type="Gene3D" id="3.40.50.1460">
    <property type="match status" value="1"/>
</dbReference>
<organism evidence="2 3">
    <name type="scientific">Albidovulum litorale</name>
    <dbReference type="NCBI Taxonomy" id="2984134"/>
    <lineage>
        <taxon>Bacteria</taxon>
        <taxon>Pseudomonadati</taxon>
        <taxon>Pseudomonadota</taxon>
        <taxon>Alphaproteobacteria</taxon>
        <taxon>Rhodobacterales</taxon>
        <taxon>Paracoccaceae</taxon>
        <taxon>Albidovulum</taxon>
    </lineage>
</organism>
<dbReference type="Gene3D" id="1.25.40.10">
    <property type="entry name" value="Tetratricopeptide repeat domain"/>
    <property type="match status" value="2"/>
</dbReference>
<accession>A0ABT2ZRV1</accession>